<accession>A0A4Z0M821</accession>
<feature type="binding site" evidence="12">
    <location>
        <position position="169"/>
    </location>
    <ligand>
        <name>Mg(2+)</name>
        <dbReference type="ChEBI" id="CHEBI:18420"/>
    </ligand>
</feature>
<evidence type="ECO:0000256" key="3">
    <source>
        <dbReference type="ARBA" id="ARBA00016337"/>
    </source>
</evidence>
<evidence type="ECO:0000256" key="5">
    <source>
        <dbReference type="ARBA" id="ARBA00022679"/>
    </source>
</evidence>
<sequence>MPIALRACFGVALCLAACTAKAEWLAQTRSMMGTEIRVELWAENAERGSAAQQAVFDEVHRLDLMMNPMNPDSELSRINREAAQEPVVTTPEIVEVVQRALYYSDLSGGAFDITFASAGRLYDYRGHVKPSADALVQAAEKIDYHHLRLDPEAGSIAFDQPGMAIDLGGIAKGYAVDRGIAILRAAGITSAVVAAGGDSRVLGNLGDRPRVIGIRHPRKDGEYAALIPLQDTAISTSGDYERYFEEDGVRYHHIINPRTGGSAGGVQSASVIAPHGIDSDAMSTTVFVLGVEKGLAFINARPGVEAIIVDSEGRLHYSDGLLQE</sequence>
<protein>
    <recommendedName>
        <fullName evidence="3 11">FAD:protein FMN transferase</fullName>
        <ecNumber evidence="2 11">2.7.1.180</ecNumber>
    </recommendedName>
    <alternativeName>
        <fullName evidence="9 11">Flavin transferase</fullName>
    </alternativeName>
</protein>
<organism evidence="14 15">
    <name type="scientific">Mangrovimicrobium sediminis</name>
    <dbReference type="NCBI Taxonomy" id="2562682"/>
    <lineage>
        <taxon>Bacteria</taxon>
        <taxon>Pseudomonadati</taxon>
        <taxon>Pseudomonadota</taxon>
        <taxon>Gammaproteobacteria</taxon>
        <taxon>Cellvibrionales</taxon>
        <taxon>Halieaceae</taxon>
        <taxon>Mangrovimicrobium</taxon>
    </lineage>
</organism>
<evidence type="ECO:0000256" key="8">
    <source>
        <dbReference type="ARBA" id="ARBA00022842"/>
    </source>
</evidence>
<evidence type="ECO:0000256" key="12">
    <source>
        <dbReference type="PIRSR" id="PIRSR006268-2"/>
    </source>
</evidence>
<evidence type="ECO:0000256" key="4">
    <source>
        <dbReference type="ARBA" id="ARBA00022630"/>
    </source>
</evidence>
<evidence type="ECO:0000256" key="9">
    <source>
        <dbReference type="ARBA" id="ARBA00031306"/>
    </source>
</evidence>
<feature type="binding site" evidence="12">
    <location>
        <position position="284"/>
    </location>
    <ligand>
        <name>Mg(2+)</name>
        <dbReference type="ChEBI" id="CHEBI:18420"/>
    </ligand>
</feature>
<name>A0A4Z0M821_9GAMM</name>
<feature type="binding site" evidence="12">
    <location>
        <position position="280"/>
    </location>
    <ligand>
        <name>Mg(2+)</name>
        <dbReference type="ChEBI" id="CHEBI:18420"/>
    </ligand>
</feature>
<evidence type="ECO:0000256" key="7">
    <source>
        <dbReference type="ARBA" id="ARBA00022827"/>
    </source>
</evidence>
<evidence type="ECO:0000313" key="14">
    <source>
        <dbReference type="EMBL" id="TGD75852.1"/>
    </source>
</evidence>
<comment type="similarity">
    <text evidence="1 11">Belongs to the ApbE family.</text>
</comment>
<evidence type="ECO:0000256" key="2">
    <source>
        <dbReference type="ARBA" id="ARBA00011955"/>
    </source>
</evidence>
<keyword evidence="4 11" id="KW-0285">Flavoprotein</keyword>
<evidence type="ECO:0000256" key="10">
    <source>
        <dbReference type="ARBA" id="ARBA00048540"/>
    </source>
</evidence>
<dbReference type="PIRSF" id="PIRSF006268">
    <property type="entry name" value="ApbE"/>
    <property type="match status" value="1"/>
</dbReference>
<comment type="caution">
    <text evidence="14">The sequence shown here is derived from an EMBL/GenBank/DDBJ whole genome shotgun (WGS) entry which is preliminary data.</text>
</comment>
<dbReference type="Proteomes" id="UP000298050">
    <property type="component" value="Unassembled WGS sequence"/>
</dbReference>
<keyword evidence="15" id="KW-1185">Reference proteome</keyword>
<feature type="signal peptide" evidence="13">
    <location>
        <begin position="1"/>
        <end position="22"/>
    </location>
</feature>
<keyword evidence="7 11" id="KW-0274">FAD</keyword>
<evidence type="ECO:0000313" key="15">
    <source>
        <dbReference type="Proteomes" id="UP000298050"/>
    </source>
</evidence>
<gene>
    <name evidence="14" type="ORF">E4634_01645</name>
</gene>
<proteinExistence type="inferred from homology"/>
<dbReference type="GO" id="GO:0046872">
    <property type="term" value="F:metal ion binding"/>
    <property type="evidence" value="ECO:0007669"/>
    <property type="project" value="UniProtKB-UniRule"/>
</dbReference>
<reference evidence="14 15" key="1">
    <citation type="submission" date="2019-04" db="EMBL/GenBank/DDBJ databases">
        <title>Taxonomy of novel Haliea sp. from mangrove soil of West Coast of India.</title>
        <authorList>
            <person name="Verma A."/>
            <person name="Kumar P."/>
            <person name="Krishnamurthi S."/>
        </authorList>
    </citation>
    <scope>NUCLEOTIDE SEQUENCE [LARGE SCALE GENOMIC DNA]</scope>
    <source>
        <strain evidence="14 15">SAOS-164</strain>
    </source>
</reference>
<dbReference type="GO" id="GO:0016740">
    <property type="term" value="F:transferase activity"/>
    <property type="evidence" value="ECO:0007669"/>
    <property type="project" value="UniProtKB-UniRule"/>
</dbReference>
<dbReference type="Gene3D" id="3.10.520.10">
    <property type="entry name" value="ApbE-like domains"/>
    <property type="match status" value="1"/>
</dbReference>
<evidence type="ECO:0000256" key="13">
    <source>
        <dbReference type="SAM" id="SignalP"/>
    </source>
</evidence>
<dbReference type="PANTHER" id="PTHR30040:SF2">
    <property type="entry name" value="FAD:PROTEIN FMN TRANSFERASE"/>
    <property type="match status" value="1"/>
</dbReference>
<feature type="chain" id="PRO_5039943779" description="FAD:protein FMN transferase" evidence="13">
    <location>
        <begin position="23"/>
        <end position="324"/>
    </location>
</feature>
<dbReference type="InterPro" id="IPR003374">
    <property type="entry name" value="ApbE-like_sf"/>
</dbReference>
<comment type="cofactor">
    <cofactor evidence="12">
        <name>Mg(2+)</name>
        <dbReference type="ChEBI" id="CHEBI:18420"/>
    </cofactor>
    <cofactor evidence="12">
        <name>Mn(2+)</name>
        <dbReference type="ChEBI" id="CHEBI:29035"/>
    </cofactor>
    <text evidence="12">Magnesium. Can also use manganese.</text>
</comment>
<evidence type="ECO:0000256" key="1">
    <source>
        <dbReference type="ARBA" id="ARBA00008282"/>
    </source>
</evidence>
<dbReference type="SUPFAM" id="SSF143631">
    <property type="entry name" value="ApbE-like"/>
    <property type="match status" value="1"/>
</dbReference>
<dbReference type="PANTHER" id="PTHR30040">
    <property type="entry name" value="THIAMINE BIOSYNTHESIS LIPOPROTEIN APBE"/>
    <property type="match status" value="1"/>
</dbReference>
<keyword evidence="8 11" id="KW-0460">Magnesium</keyword>
<evidence type="ECO:0000256" key="6">
    <source>
        <dbReference type="ARBA" id="ARBA00022723"/>
    </source>
</evidence>
<keyword evidence="6 11" id="KW-0479">Metal-binding</keyword>
<comment type="catalytic activity">
    <reaction evidence="10 11">
        <text>L-threonyl-[protein] + FAD = FMN-L-threonyl-[protein] + AMP + H(+)</text>
        <dbReference type="Rhea" id="RHEA:36847"/>
        <dbReference type="Rhea" id="RHEA-COMP:11060"/>
        <dbReference type="Rhea" id="RHEA-COMP:11061"/>
        <dbReference type="ChEBI" id="CHEBI:15378"/>
        <dbReference type="ChEBI" id="CHEBI:30013"/>
        <dbReference type="ChEBI" id="CHEBI:57692"/>
        <dbReference type="ChEBI" id="CHEBI:74257"/>
        <dbReference type="ChEBI" id="CHEBI:456215"/>
        <dbReference type="EC" id="2.7.1.180"/>
    </reaction>
</comment>
<keyword evidence="13" id="KW-0732">Signal</keyword>
<dbReference type="Pfam" id="PF02424">
    <property type="entry name" value="ApbE"/>
    <property type="match status" value="1"/>
</dbReference>
<dbReference type="EMBL" id="SRLE01000002">
    <property type="protein sequence ID" value="TGD75852.1"/>
    <property type="molecule type" value="Genomic_DNA"/>
</dbReference>
<evidence type="ECO:0000256" key="11">
    <source>
        <dbReference type="PIRNR" id="PIRNR006268"/>
    </source>
</evidence>
<dbReference type="AlphaFoldDB" id="A0A4Z0M821"/>
<dbReference type="EC" id="2.7.1.180" evidence="2 11"/>
<dbReference type="InterPro" id="IPR024932">
    <property type="entry name" value="ApbE"/>
</dbReference>
<dbReference type="OrthoDB" id="9778595at2"/>
<keyword evidence="5 11" id="KW-0808">Transferase</keyword>